<dbReference type="Pfam" id="PF12937">
    <property type="entry name" value="F-box-like"/>
    <property type="match status" value="1"/>
</dbReference>
<evidence type="ECO:0000259" key="2">
    <source>
        <dbReference type="Pfam" id="PF12937"/>
    </source>
</evidence>
<dbReference type="SUPFAM" id="SSF81383">
    <property type="entry name" value="F-box domain"/>
    <property type="match status" value="1"/>
</dbReference>
<reference evidence="3 4" key="1">
    <citation type="submission" date="2016-07" db="EMBL/GenBank/DDBJ databases">
        <title>Draft genome of the white-rot fungus Obba rivulosa 3A-2.</title>
        <authorList>
            <consortium name="DOE Joint Genome Institute"/>
            <person name="Miettinen O."/>
            <person name="Riley R."/>
            <person name="Acob R."/>
            <person name="Barry K."/>
            <person name="Cullen D."/>
            <person name="De Vries R."/>
            <person name="Hainaut M."/>
            <person name="Hatakka A."/>
            <person name="Henrissat B."/>
            <person name="Hilden K."/>
            <person name="Kuo R."/>
            <person name="Labutti K."/>
            <person name="Lipzen A."/>
            <person name="Makela M.R."/>
            <person name="Sandor L."/>
            <person name="Spatafora J.W."/>
            <person name="Grigoriev I.V."/>
            <person name="Hibbett D.S."/>
        </authorList>
    </citation>
    <scope>NUCLEOTIDE SEQUENCE [LARGE SCALE GENOMIC DNA]</scope>
    <source>
        <strain evidence="3 4">3A-2</strain>
    </source>
</reference>
<dbReference type="AlphaFoldDB" id="A0A8E2AJN0"/>
<gene>
    <name evidence="3" type="ORF">OBBRIDRAFT_798193</name>
</gene>
<name>A0A8E2AJN0_9APHY</name>
<evidence type="ECO:0000313" key="3">
    <source>
        <dbReference type="EMBL" id="OCH85433.1"/>
    </source>
</evidence>
<dbReference type="OrthoDB" id="2798932at2759"/>
<dbReference type="EMBL" id="KV722584">
    <property type="protein sequence ID" value="OCH85433.1"/>
    <property type="molecule type" value="Genomic_DNA"/>
</dbReference>
<keyword evidence="4" id="KW-1185">Reference proteome</keyword>
<evidence type="ECO:0000256" key="1">
    <source>
        <dbReference type="SAM" id="MobiDB-lite"/>
    </source>
</evidence>
<feature type="domain" description="F-box" evidence="2">
    <location>
        <begin position="82"/>
        <end position="141"/>
    </location>
</feature>
<dbReference type="Proteomes" id="UP000250043">
    <property type="component" value="Unassembled WGS sequence"/>
</dbReference>
<feature type="region of interest" description="Disordered" evidence="1">
    <location>
        <begin position="1"/>
        <end position="25"/>
    </location>
</feature>
<organism evidence="3 4">
    <name type="scientific">Obba rivulosa</name>
    <dbReference type="NCBI Taxonomy" id="1052685"/>
    <lineage>
        <taxon>Eukaryota</taxon>
        <taxon>Fungi</taxon>
        <taxon>Dikarya</taxon>
        <taxon>Basidiomycota</taxon>
        <taxon>Agaricomycotina</taxon>
        <taxon>Agaricomycetes</taxon>
        <taxon>Polyporales</taxon>
        <taxon>Gelatoporiaceae</taxon>
        <taxon>Obba</taxon>
    </lineage>
</organism>
<dbReference type="InterPro" id="IPR001810">
    <property type="entry name" value="F-box_dom"/>
</dbReference>
<proteinExistence type="predicted"/>
<sequence>MSRRRKAPRTLRSTTEIPGMQQEEPVESAKNMRFTDALGTLINLNQNTASLELHVLEQLAPALTTTLIVIRAELNSRRPALRIPPEILSIIFSFVPRRIRDLKYMWPQVVVECKDLVPVTEVCRYWRQVALDNPFLWSHIDYFTPEFMFERSRGAPLHVFVDPDTNIDLVERLMEDRRPFRAFYGGEVWSPSLKNCPGHELETLELITARNELVFEGNTPRLRELALFYTLPVNDFSNLLRLCLRFINDIPFSKLHSWLSASPRLQELILSNLKLDIDRENLKVVHLGHLRRLTVSDMSDDGAQRFFDYVTKSNSRKFEQLRLDRRSRLLAVGQSSSAYIRPRLSSGKGWYRMITQGINVDDIKRVWVSRMLRMDRSYILRSLFRDLATVDTLHVMDFESLDDICRVILRGRVVGSGMAPILPKLSCLRIMATAKEVDGSLLGRLVTQRALQKLPIEQVVLLEDADHGMLRASTLQEHVKSLTHEPRGSVGWSMEMPAICTDPRHSLWRSWN</sequence>
<protein>
    <recommendedName>
        <fullName evidence="2">F-box domain-containing protein</fullName>
    </recommendedName>
</protein>
<dbReference type="Gene3D" id="1.20.1280.50">
    <property type="match status" value="1"/>
</dbReference>
<accession>A0A8E2AJN0</accession>
<evidence type="ECO:0000313" key="4">
    <source>
        <dbReference type="Proteomes" id="UP000250043"/>
    </source>
</evidence>
<dbReference type="InterPro" id="IPR036047">
    <property type="entry name" value="F-box-like_dom_sf"/>
</dbReference>